<dbReference type="STRING" id="288004.AL038_07950"/>
<dbReference type="OrthoDB" id="9791837at2"/>
<dbReference type="EMBL" id="CP018889">
    <property type="protein sequence ID" value="AUI70115.1"/>
    <property type="molecule type" value="Genomic_DNA"/>
</dbReference>
<gene>
    <name evidence="1" type="ORF">BLE401_16360</name>
</gene>
<evidence type="ECO:0000313" key="1">
    <source>
        <dbReference type="EMBL" id="AUI70115.1"/>
    </source>
</evidence>
<dbReference type="RefSeq" id="WP_062151487.1">
    <property type="nucleotide sequence ID" value="NZ_CP012373.2"/>
</dbReference>
<protein>
    <submittedName>
        <fullName evidence="1">Uncharacterized protein</fullName>
    </submittedName>
</protein>
<sequence length="311" mass="35446">MERLDFVLPDFTRISWVSEEARSQWEHRFTRLIQVWQTAEWQSVKTGMRGCCTLVLSPTQFIEQASLWIEQGLVSLPLEMQAVAQYANAQALLQVAGDTPFLLRVAVGYPAAIQALQRAINQQDEAEISRLVGYPYCCYQAFHHYCAEQGFIDMTWHSALASHHQPDSESQLIKLSSCIETNLFWQSLGLRLIPHNPCRYDCPASIEMGKQFILLLQQLGFTEELSWLQEIFDFPVAWSALHGIAEIKTPLLKISTTTDATPTKYIVHYQGQTYPLAGGQGLTFPYRLARQPVLSQSPSFKRGLAHRLERR</sequence>
<dbReference type="KEGG" id="blep:AL038_07950"/>
<organism evidence="1 2">
    <name type="scientific">Beggiatoa leptomitoformis</name>
    <dbReference type="NCBI Taxonomy" id="288004"/>
    <lineage>
        <taxon>Bacteria</taxon>
        <taxon>Pseudomonadati</taxon>
        <taxon>Pseudomonadota</taxon>
        <taxon>Gammaproteobacteria</taxon>
        <taxon>Thiotrichales</taxon>
        <taxon>Thiotrichaceae</taxon>
        <taxon>Beggiatoa</taxon>
    </lineage>
</organism>
<evidence type="ECO:0000313" key="2">
    <source>
        <dbReference type="Proteomes" id="UP000234271"/>
    </source>
</evidence>
<dbReference type="Proteomes" id="UP000234271">
    <property type="component" value="Chromosome"/>
</dbReference>
<accession>A0A2N9YIB3</accession>
<dbReference type="AlphaFoldDB" id="A0A2N9YIB3"/>
<keyword evidence="2" id="KW-1185">Reference proteome</keyword>
<name>A0A2N9YIB3_9GAMM</name>
<proteinExistence type="predicted"/>
<reference evidence="2" key="1">
    <citation type="submission" date="2016-12" db="EMBL/GenBank/DDBJ databases">
        <title>Complete Genome Sequence of Beggiatoa leptomitiformis D-401.</title>
        <authorList>
            <person name="Fomenkov A."/>
            <person name="Vincze T."/>
            <person name="Grabovich M."/>
            <person name="Anton B.P."/>
            <person name="Dubinina G."/>
            <person name="Orlova M."/>
            <person name="Belousova E."/>
            <person name="Roberts R.J."/>
        </authorList>
    </citation>
    <scope>NUCLEOTIDE SEQUENCE [LARGE SCALE GENOMIC DNA]</scope>
    <source>
        <strain evidence="2">D-401</strain>
    </source>
</reference>